<dbReference type="Gene3D" id="3.30.530.20">
    <property type="match status" value="1"/>
</dbReference>
<evidence type="ECO:0000259" key="2">
    <source>
        <dbReference type="Pfam" id="PF02713"/>
    </source>
</evidence>
<protein>
    <recommendedName>
        <fullName evidence="2">DUF220 domain-containing protein</fullName>
    </recommendedName>
</protein>
<keyword evidence="4" id="KW-1185">Reference proteome</keyword>
<feature type="region of interest" description="Disordered" evidence="1">
    <location>
        <begin position="284"/>
        <end position="309"/>
    </location>
</feature>
<dbReference type="PANTHER" id="PTHR31385">
    <property type="entry name" value="PUTATIVE (DUF220)-RELATED"/>
    <property type="match status" value="1"/>
</dbReference>
<organism evidence="3">
    <name type="scientific">Spirodela intermedia</name>
    <name type="common">Intermediate duckweed</name>
    <dbReference type="NCBI Taxonomy" id="51605"/>
    <lineage>
        <taxon>Eukaryota</taxon>
        <taxon>Viridiplantae</taxon>
        <taxon>Streptophyta</taxon>
        <taxon>Embryophyta</taxon>
        <taxon>Tracheophyta</taxon>
        <taxon>Spermatophyta</taxon>
        <taxon>Magnoliopsida</taxon>
        <taxon>Liliopsida</taxon>
        <taxon>Araceae</taxon>
        <taxon>Lemnoideae</taxon>
        <taxon>Spirodela</taxon>
    </lineage>
</organism>
<proteinExistence type="predicted"/>
<dbReference type="InterPro" id="IPR003863">
    <property type="entry name" value="DUF220"/>
</dbReference>
<dbReference type="PANTHER" id="PTHR31385:SF1">
    <property type="entry name" value="PUTATIVE (DUF220)-RELATED"/>
    <property type="match status" value="1"/>
</dbReference>
<evidence type="ECO:0000256" key="1">
    <source>
        <dbReference type="SAM" id="MobiDB-lite"/>
    </source>
</evidence>
<dbReference type="InterPro" id="IPR023393">
    <property type="entry name" value="START-like_dom_sf"/>
</dbReference>
<dbReference type="SUPFAM" id="SSF55961">
    <property type="entry name" value="Bet v1-like"/>
    <property type="match status" value="1"/>
</dbReference>
<feature type="compositionally biased region" description="Basic and acidic residues" evidence="1">
    <location>
        <begin position="1"/>
        <end position="10"/>
    </location>
</feature>
<sequence length="329" mass="37514">MDQKKERGDLDTSGGKRIGPPTLGPAFNFMVQFSNRVQSCFKTQFKRSFRNDEGGNGNSALFIEREADSLWKLSLEKQLQAWRENPTWGTETPEIKVTVPKGSLCNLNVKFKVGLPPDAIYNIVIDPDNRRVFKNIKEVVSRKVLIDEGSRQVVEVEQTALWRFLWWSGTISVHVFVDQSRKDHTIRFKQGNIGFMKRFEGCWRVEPLFVDEEICSPQRPRTLSEYESCSGPKGRVGSLVTLEQLVQPTIVPPPPISWYLRGITARTTEMLVTDLLAEADRLRSFSDGSDSPEEDNGPGCTIVDSLPARDAGEMIKERWRLRRRARKNP</sequence>
<dbReference type="AlphaFoldDB" id="A0A7I8J749"/>
<reference evidence="3 4" key="1">
    <citation type="submission" date="2019-12" db="EMBL/GenBank/DDBJ databases">
        <authorList>
            <person name="Scholz U."/>
            <person name="Mascher M."/>
            <person name="Fiebig A."/>
        </authorList>
    </citation>
    <scope>NUCLEOTIDE SEQUENCE</scope>
</reference>
<dbReference type="EMBL" id="CACRZD030000009">
    <property type="protein sequence ID" value="CAA6665555.1"/>
    <property type="molecule type" value="Genomic_DNA"/>
</dbReference>
<dbReference type="Proteomes" id="UP001189122">
    <property type="component" value="Unassembled WGS sequence"/>
</dbReference>
<evidence type="ECO:0000313" key="3">
    <source>
        <dbReference type="EMBL" id="CAA2626237.1"/>
    </source>
</evidence>
<gene>
    <name evidence="3" type="ORF">SI7747_09011944</name>
</gene>
<feature type="region of interest" description="Disordered" evidence="1">
    <location>
        <begin position="1"/>
        <end position="21"/>
    </location>
</feature>
<name>A0A7I8J749_SPIIN</name>
<accession>A0A7I8J749</accession>
<feature type="domain" description="DUF220" evidence="2">
    <location>
        <begin position="168"/>
        <end position="238"/>
    </location>
</feature>
<dbReference type="Pfam" id="PF02713">
    <property type="entry name" value="DUF220"/>
    <property type="match status" value="1"/>
</dbReference>
<evidence type="ECO:0000313" key="4">
    <source>
        <dbReference type="Proteomes" id="UP001189122"/>
    </source>
</evidence>
<dbReference type="EMBL" id="LR743596">
    <property type="protein sequence ID" value="CAA2626237.1"/>
    <property type="molecule type" value="Genomic_DNA"/>
</dbReference>